<dbReference type="Pfam" id="PF12833">
    <property type="entry name" value="HTH_18"/>
    <property type="match status" value="1"/>
</dbReference>
<evidence type="ECO:0000313" key="5">
    <source>
        <dbReference type="EMBL" id="RJG20335.1"/>
    </source>
</evidence>
<dbReference type="EMBL" id="QYYA01000001">
    <property type="protein sequence ID" value="RJG20335.1"/>
    <property type="molecule type" value="Genomic_DNA"/>
</dbReference>
<gene>
    <name evidence="5" type="ORF">D4A39_05320</name>
</gene>
<comment type="caution">
    <text evidence="5">The sequence shown here is derived from an EMBL/GenBank/DDBJ whole genome shotgun (WGS) entry which is preliminary data.</text>
</comment>
<dbReference type="SMART" id="SM00342">
    <property type="entry name" value="HTH_ARAC"/>
    <property type="match status" value="1"/>
</dbReference>
<keyword evidence="3" id="KW-0804">Transcription</keyword>
<dbReference type="SUPFAM" id="SSF46689">
    <property type="entry name" value="Homeodomain-like"/>
    <property type="match status" value="1"/>
</dbReference>
<evidence type="ECO:0000256" key="3">
    <source>
        <dbReference type="ARBA" id="ARBA00023163"/>
    </source>
</evidence>
<dbReference type="OrthoDB" id="5722175at2"/>
<proteinExistence type="predicted"/>
<dbReference type="Pfam" id="PF12625">
    <property type="entry name" value="Arabinose_bd"/>
    <property type="match status" value="1"/>
</dbReference>
<dbReference type="GO" id="GO:0003700">
    <property type="term" value="F:DNA-binding transcription factor activity"/>
    <property type="evidence" value="ECO:0007669"/>
    <property type="project" value="InterPro"/>
</dbReference>
<dbReference type="InterPro" id="IPR018062">
    <property type="entry name" value="HTH_AraC-typ_CS"/>
</dbReference>
<dbReference type="AlphaFoldDB" id="A0A418Y483"/>
<feature type="domain" description="HTH araC/xylS-type" evidence="4">
    <location>
        <begin position="239"/>
        <end position="337"/>
    </location>
</feature>
<reference evidence="5 6" key="1">
    <citation type="submission" date="2018-09" db="EMBL/GenBank/DDBJ databases">
        <title>Alcanivorax profundi sp. nov., isolated from 1000 m-depth seawater of the Mariana Trench.</title>
        <authorList>
            <person name="Liu J."/>
        </authorList>
    </citation>
    <scope>NUCLEOTIDE SEQUENCE [LARGE SCALE GENOMIC DNA]</scope>
    <source>
        <strain evidence="5 6">MTEO17</strain>
    </source>
</reference>
<keyword evidence="1" id="KW-0805">Transcription regulation</keyword>
<keyword evidence="6" id="KW-1185">Reference proteome</keyword>
<accession>A0A418Y483</accession>
<dbReference type="PANTHER" id="PTHR47894:SF1">
    <property type="entry name" value="HTH-TYPE TRANSCRIPTIONAL REGULATOR VQSM"/>
    <property type="match status" value="1"/>
</dbReference>
<dbReference type="PROSITE" id="PS01124">
    <property type="entry name" value="HTH_ARAC_FAMILY_2"/>
    <property type="match status" value="1"/>
</dbReference>
<protein>
    <submittedName>
        <fullName evidence="5">AraC family transcriptional regulator</fullName>
    </submittedName>
</protein>
<dbReference type="Proteomes" id="UP000283734">
    <property type="component" value="Unassembled WGS sequence"/>
</dbReference>
<dbReference type="PANTHER" id="PTHR47894">
    <property type="entry name" value="HTH-TYPE TRANSCRIPTIONAL REGULATOR GADX"/>
    <property type="match status" value="1"/>
</dbReference>
<organism evidence="5 6">
    <name type="scientific">Alcanivorax profundi</name>
    <dbReference type="NCBI Taxonomy" id="2338368"/>
    <lineage>
        <taxon>Bacteria</taxon>
        <taxon>Pseudomonadati</taxon>
        <taxon>Pseudomonadota</taxon>
        <taxon>Gammaproteobacteria</taxon>
        <taxon>Oceanospirillales</taxon>
        <taxon>Alcanivoracaceae</taxon>
        <taxon>Alcanivorax</taxon>
    </lineage>
</organism>
<keyword evidence="2" id="KW-0238">DNA-binding</keyword>
<dbReference type="InterPro" id="IPR009057">
    <property type="entry name" value="Homeodomain-like_sf"/>
</dbReference>
<dbReference type="PROSITE" id="PS00041">
    <property type="entry name" value="HTH_ARAC_FAMILY_1"/>
    <property type="match status" value="1"/>
</dbReference>
<evidence type="ECO:0000256" key="1">
    <source>
        <dbReference type="ARBA" id="ARBA00023015"/>
    </source>
</evidence>
<name>A0A418Y483_9GAMM</name>
<evidence type="ECO:0000256" key="2">
    <source>
        <dbReference type="ARBA" id="ARBA00023125"/>
    </source>
</evidence>
<evidence type="ECO:0000313" key="6">
    <source>
        <dbReference type="Proteomes" id="UP000283734"/>
    </source>
</evidence>
<evidence type="ECO:0000259" key="4">
    <source>
        <dbReference type="PROSITE" id="PS01124"/>
    </source>
</evidence>
<dbReference type="RefSeq" id="WP_119917661.1">
    <property type="nucleotide sequence ID" value="NZ_QYYA01000001.1"/>
</dbReference>
<dbReference type="Gene3D" id="1.10.10.60">
    <property type="entry name" value="Homeodomain-like"/>
    <property type="match status" value="1"/>
</dbReference>
<dbReference type="InterPro" id="IPR018060">
    <property type="entry name" value="HTH_AraC"/>
</dbReference>
<sequence length="340" mass="37918">MTTTLLPASILPGLLEVSLRSQLDIQALFERIGIDAEIVGRSDCYISLQQLDELLFTAFTESEDPLFGLHVGADNHYGNLDLLGTLMATAATLEQGLGMLFRYKDLIVPYLEFGMELVGKSVRLSVVSREPTLRFTATREHNDLVVATMVAIGRSLMAGQFRLDEVHFQHATPVVAQRQGYHAFFQCPLHFAAPRNAIQFSAMLLAEPLPRAYPKYHERLRRSADQRLTGLSRAGGITGQVLTQLRTQLNGGDLHIEAVAAALAMTPRTLQRRLLEEGARFVQLRDQVRLDFARQALAAPECNLPELAQQLGFADTANFYHAFKRWQGCAPGQYRRQLKG</sequence>
<dbReference type="GO" id="GO:0005829">
    <property type="term" value="C:cytosol"/>
    <property type="evidence" value="ECO:0007669"/>
    <property type="project" value="TreeGrafter"/>
</dbReference>
<dbReference type="InterPro" id="IPR032687">
    <property type="entry name" value="AraC-type_N"/>
</dbReference>
<dbReference type="GO" id="GO:0000976">
    <property type="term" value="F:transcription cis-regulatory region binding"/>
    <property type="evidence" value="ECO:0007669"/>
    <property type="project" value="TreeGrafter"/>
</dbReference>